<reference evidence="2" key="1">
    <citation type="submission" date="2021-01" db="EMBL/GenBank/DDBJ databases">
        <authorList>
            <person name="Corre E."/>
            <person name="Pelletier E."/>
            <person name="Niang G."/>
            <person name="Scheremetjew M."/>
            <person name="Finn R."/>
            <person name="Kale V."/>
            <person name="Holt S."/>
            <person name="Cochrane G."/>
            <person name="Meng A."/>
            <person name="Brown T."/>
            <person name="Cohen L."/>
        </authorList>
    </citation>
    <scope>NUCLEOTIDE SEQUENCE</scope>
    <source>
        <strain evidence="2">GSBS06</strain>
    </source>
</reference>
<dbReference type="CDD" id="cd00118">
    <property type="entry name" value="LysM"/>
    <property type="match status" value="1"/>
</dbReference>
<evidence type="ECO:0000259" key="1">
    <source>
        <dbReference type="PROSITE" id="PS51782"/>
    </source>
</evidence>
<dbReference type="PROSITE" id="PS51782">
    <property type="entry name" value="LYSM"/>
    <property type="match status" value="1"/>
</dbReference>
<accession>A0A7S3V1T4</accession>
<dbReference type="SMART" id="SM00257">
    <property type="entry name" value="LysM"/>
    <property type="match status" value="1"/>
</dbReference>
<dbReference type="InterPro" id="IPR018392">
    <property type="entry name" value="LysM"/>
</dbReference>
<sequence length="273" mass="31737">MGPQVNKHIESPEDYDVMSDFFTSLDRQRNKLVTKSYIKNDNSLVNKNVTGDGKPQVFVEYEYVAPQVHQSDIENESDQSHFQPEDRSYFIHTVTQADTIQGIVLRYGVSFSQIRQLNHMTSDRLTSFSTLKIPKTACKDPTHLTSSEAVSNEAKLIHTFKSIFPKFGEPEIRFYLNDSNWNFEQAVKECVRDSKWENEIGRMVKKKSVIIEKKKRDDRKYFLNEEDEYNQIEAEATCGKIPLGYLFSRRRESNNLEERLLSPMDIESKIVSA</sequence>
<dbReference type="InterPro" id="IPR045030">
    <property type="entry name" value="LYSM1-4"/>
</dbReference>
<feature type="domain" description="LysM" evidence="1">
    <location>
        <begin position="90"/>
        <end position="133"/>
    </location>
</feature>
<dbReference type="PANTHER" id="PTHR20932:SF8">
    <property type="entry name" value="LD22649P"/>
    <property type="match status" value="1"/>
</dbReference>
<dbReference type="PANTHER" id="PTHR20932">
    <property type="entry name" value="LYSM AND PUTATIVE PEPTIDOGLYCAN-BINDING DOMAIN-CONTAINING PROTEIN"/>
    <property type="match status" value="1"/>
</dbReference>
<dbReference type="AlphaFoldDB" id="A0A7S3V1T4"/>
<dbReference type="EMBL" id="HBIN01021633">
    <property type="protein sequence ID" value="CAE0446591.1"/>
    <property type="molecule type" value="Transcribed_RNA"/>
</dbReference>
<dbReference type="InterPro" id="IPR036779">
    <property type="entry name" value="LysM_dom_sf"/>
</dbReference>
<organism evidence="2">
    <name type="scientific">Aplanochytrium stocchinoi</name>
    <dbReference type="NCBI Taxonomy" id="215587"/>
    <lineage>
        <taxon>Eukaryota</taxon>
        <taxon>Sar</taxon>
        <taxon>Stramenopiles</taxon>
        <taxon>Bigyra</taxon>
        <taxon>Labyrinthulomycetes</taxon>
        <taxon>Thraustochytrida</taxon>
        <taxon>Thraustochytriidae</taxon>
        <taxon>Aplanochytrium</taxon>
    </lineage>
</organism>
<proteinExistence type="predicted"/>
<protein>
    <recommendedName>
        <fullName evidence="1">LysM domain-containing protein</fullName>
    </recommendedName>
</protein>
<name>A0A7S3V1T4_9STRA</name>
<dbReference type="Gene3D" id="3.10.350.10">
    <property type="entry name" value="LysM domain"/>
    <property type="match status" value="1"/>
</dbReference>
<evidence type="ECO:0000313" key="2">
    <source>
        <dbReference type="EMBL" id="CAE0446591.1"/>
    </source>
</evidence>
<dbReference type="SUPFAM" id="SSF54106">
    <property type="entry name" value="LysM domain"/>
    <property type="match status" value="1"/>
</dbReference>
<gene>
    <name evidence="2" type="ORF">ASTO00021_LOCUS16582</name>
</gene>
<dbReference type="Pfam" id="PF01476">
    <property type="entry name" value="LysM"/>
    <property type="match status" value="1"/>
</dbReference>